<comment type="caution">
    <text evidence="1">The sequence shown here is derived from an EMBL/GenBank/DDBJ whole genome shotgun (WGS) entry which is preliminary data.</text>
</comment>
<protein>
    <submittedName>
        <fullName evidence="1">Uncharacterized protein</fullName>
    </submittedName>
</protein>
<accession>A0ACB7TQT2</accession>
<proteinExistence type="predicted"/>
<evidence type="ECO:0000313" key="1">
    <source>
        <dbReference type="EMBL" id="KAH6947722.1"/>
    </source>
</evidence>
<sequence>MVVRSNARQYCVVLSLLLASTTFALAQDEDRYVGYATAISSTTTVNTTTTETTTTPKPDRLKEAYEAIKEKITRLLARELFPIVSELIYDPRLSTGCIGSLMKIGPALGRFDIWAVQMVDAIGRPHAGTMQGRIAAYGAYDQCLAVRHNEGLFQGRYCMVHLEHDGSEFSPSLRVIVNNFVEHYGLQYVGNLSRQVESGSRLGVPLYKTGLCVPSLCQKEDLQIIINHCHLSMIVTSFSLRKGFKKLMDMPNWGDYSNDLGFVHGMRVFSATWVVLGHSHMIRDVHASSDGIGFLKRIREDFPFTVQLNSFMAVETFLVITLMLPMAAVMGFIYILPAMVDGPMMREHRRSFEEPCDKNWWKMFTMSQNYVEHFNELCVPHFWYVAVDYQLAIISTIILAAIMPKWPKVSMWIMGAIVVASSLGTLIQTYVIDALPFGLIVTIDLK</sequence>
<reference evidence="1" key="1">
    <citation type="submission" date="2020-05" db="EMBL/GenBank/DDBJ databases">
        <title>Large-scale comparative analyses of tick genomes elucidate their genetic diversity and vector capacities.</title>
        <authorList>
            <person name="Jia N."/>
            <person name="Wang J."/>
            <person name="Shi W."/>
            <person name="Du L."/>
            <person name="Sun Y."/>
            <person name="Zhan W."/>
            <person name="Jiang J."/>
            <person name="Wang Q."/>
            <person name="Zhang B."/>
            <person name="Ji P."/>
            <person name="Sakyi L.B."/>
            <person name="Cui X."/>
            <person name="Yuan T."/>
            <person name="Jiang B."/>
            <person name="Yang W."/>
            <person name="Lam T.T.-Y."/>
            <person name="Chang Q."/>
            <person name="Ding S."/>
            <person name="Wang X."/>
            <person name="Zhu J."/>
            <person name="Ruan X."/>
            <person name="Zhao L."/>
            <person name="Wei J."/>
            <person name="Que T."/>
            <person name="Du C."/>
            <person name="Cheng J."/>
            <person name="Dai P."/>
            <person name="Han X."/>
            <person name="Huang E."/>
            <person name="Gao Y."/>
            <person name="Liu J."/>
            <person name="Shao H."/>
            <person name="Ye R."/>
            <person name="Li L."/>
            <person name="Wei W."/>
            <person name="Wang X."/>
            <person name="Wang C."/>
            <person name="Yang T."/>
            <person name="Huo Q."/>
            <person name="Li W."/>
            <person name="Guo W."/>
            <person name="Chen H."/>
            <person name="Zhou L."/>
            <person name="Ni X."/>
            <person name="Tian J."/>
            <person name="Zhou Y."/>
            <person name="Sheng Y."/>
            <person name="Liu T."/>
            <person name="Pan Y."/>
            <person name="Xia L."/>
            <person name="Li J."/>
            <person name="Zhao F."/>
            <person name="Cao W."/>
        </authorList>
    </citation>
    <scope>NUCLEOTIDE SEQUENCE</scope>
    <source>
        <strain evidence="1">Hyas-2018</strain>
    </source>
</reference>
<evidence type="ECO:0000313" key="2">
    <source>
        <dbReference type="Proteomes" id="UP000821845"/>
    </source>
</evidence>
<organism evidence="1 2">
    <name type="scientific">Hyalomma asiaticum</name>
    <name type="common">Tick</name>
    <dbReference type="NCBI Taxonomy" id="266040"/>
    <lineage>
        <taxon>Eukaryota</taxon>
        <taxon>Metazoa</taxon>
        <taxon>Ecdysozoa</taxon>
        <taxon>Arthropoda</taxon>
        <taxon>Chelicerata</taxon>
        <taxon>Arachnida</taxon>
        <taxon>Acari</taxon>
        <taxon>Parasitiformes</taxon>
        <taxon>Ixodida</taxon>
        <taxon>Ixodoidea</taxon>
        <taxon>Ixodidae</taxon>
        <taxon>Hyalomminae</taxon>
        <taxon>Hyalomma</taxon>
    </lineage>
</organism>
<dbReference type="Proteomes" id="UP000821845">
    <property type="component" value="Chromosome 1"/>
</dbReference>
<name>A0ACB7TQT2_HYAAI</name>
<keyword evidence="2" id="KW-1185">Reference proteome</keyword>
<gene>
    <name evidence="1" type="ORF">HPB50_020928</name>
</gene>
<dbReference type="EMBL" id="CM023481">
    <property type="protein sequence ID" value="KAH6947722.1"/>
    <property type="molecule type" value="Genomic_DNA"/>
</dbReference>